<evidence type="ECO:0000313" key="7">
    <source>
        <dbReference type="Proteomes" id="UP000216024"/>
    </source>
</evidence>
<dbReference type="RefSeq" id="WP_095133116.1">
    <property type="nucleotide sequence ID" value="NZ_NIBG01000006.1"/>
</dbReference>
<dbReference type="InterPro" id="IPR036388">
    <property type="entry name" value="WH-like_DNA-bd_sf"/>
</dbReference>
<evidence type="ECO:0008006" key="8">
    <source>
        <dbReference type="Google" id="ProtNLM"/>
    </source>
</evidence>
<dbReference type="InterPro" id="IPR036390">
    <property type="entry name" value="WH_DNA-bd_sf"/>
</dbReference>
<evidence type="ECO:0000259" key="4">
    <source>
        <dbReference type="PROSITE" id="PS50042"/>
    </source>
</evidence>
<keyword evidence="2" id="KW-0238">DNA-binding</keyword>
<sequence length="226" mass="25975">MKIEDNYTLNYYIDKYSIDTLFKKNIRKYMELHKFNKNDYLLTSNQEADYFYFLVKGSLKCYTILKNGKVLLHEILTPLHAVGDVELINNTIPACNIETLGPSICIGIKMNLLRELISNDLVFYKYLASTLSTKLVTYTHSSSINLIYPLENKLASYLLGVHATNPDAPHIKIDSMTELASLFATSYRHLVRTFNNLCDQNIINKDRNRISILDYKTLEKLAGSID</sequence>
<protein>
    <recommendedName>
        <fullName evidence="8">Cyclic nucleotide-binding domain-containing protein</fullName>
    </recommendedName>
</protein>
<dbReference type="Proteomes" id="UP000216024">
    <property type="component" value="Unassembled WGS sequence"/>
</dbReference>
<evidence type="ECO:0000256" key="3">
    <source>
        <dbReference type="ARBA" id="ARBA00023163"/>
    </source>
</evidence>
<keyword evidence="7" id="KW-1185">Reference proteome</keyword>
<accession>A0A267MJD3</accession>
<dbReference type="Pfam" id="PF13545">
    <property type="entry name" value="HTH_Crp_2"/>
    <property type="match status" value="1"/>
</dbReference>
<evidence type="ECO:0000313" key="6">
    <source>
        <dbReference type="EMBL" id="PAB59679.1"/>
    </source>
</evidence>
<dbReference type="SUPFAM" id="SSF51206">
    <property type="entry name" value="cAMP-binding domain-like"/>
    <property type="match status" value="1"/>
</dbReference>
<dbReference type="Gene3D" id="2.60.120.10">
    <property type="entry name" value="Jelly Rolls"/>
    <property type="match status" value="1"/>
</dbReference>
<dbReference type="CDD" id="cd00038">
    <property type="entry name" value="CAP_ED"/>
    <property type="match status" value="1"/>
</dbReference>
<evidence type="ECO:0000259" key="5">
    <source>
        <dbReference type="PROSITE" id="PS51063"/>
    </source>
</evidence>
<dbReference type="InterPro" id="IPR000595">
    <property type="entry name" value="cNMP-bd_dom"/>
</dbReference>
<dbReference type="OrthoDB" id="581021at2"/>
<dbReference type="SUPFAM" id="SSF46785">
    <property type="entry name" value="Winged helix' DNA-binding domain"/>
    <property type="match status" value="1"/>
</dbReference>
<dbReference type="AlphaFoldDB" id="A0A267MJD3"/>
<dbReference type="InterPro" id="IPR014710">
    <property type="entry name" value="RmlC-like_jellyroll"/>
</dbReference>
<dbReference type="PROSITE" id="PS51063">
    <property type="entry name" value="HTH_CRP_2"/>
    <property type="match status" value="1"/>
</dbReference>
<dbReference type="Pfam" id="PF00027">
    <property type="entry name" value="cNMP_binding"/>
    <property type="match status" value="1"/>
</dbReference>
<dbReference type="GO" id="GO:0006355">
    <property type="term" value="P:regulation of DNA-templated transcription"/>
    <property type="evidence" value="ECO:0007669"/>
    <property type="project" value="InterPro"/>
</dbReference>
<dbReference type="GO" id="GO:0003677">
    <property type="term" value="F:DNA binding"/>
    <property type="evidence" value="ECO:0007669"/>
    <property type="project" value="UniProtKB-KW"/>
</dbReference>
<evidence type="ECO:0000256" key="1">
    <source>
        <dbReference type="ARBA" id="ARBA00023015"/>
    </source>
</evidence>
<evidence type="ECO:0000256" key="2">
    <source>
        <dbReference type="ARBA" id="ARBA00023125"/>
    </source>
</evidence>
<proteinExistence type="predicted"/>
<feature type="domain" description="HTH crp-type" evidence="5">
    <location>
        <begin position="148"/>
        <end position="216"/>
    </location>
</feature>
<gene>
    <name evidence="6" type="ORF">CCE28_08930</name>
</gene>
<reference evidence="6 7" key="1">
    <citation type="submission" date="2017-06" db="EMBL/GenBank/DDBJ databases">
        <title>Draft genome sequence of anaerobic fermentative bacterium Anaeromicrobium sediminis DY2726D isolated from West Pacific Ocean sediments.</title>
        <authorList>
            <person name="Zeng X."/>
        </authorList>
    </citation>
    <scope>NUCLEOTIDE SEQUENCE [LARGE SCALE GENOMIC DNA]</scope>
    <source>
        <strain evidence="6 7">DY2726D</strain>
    </source>
</reference>
<feature type="domain" description="Cyclic nucleotide-binding" evidence="4">
    <location>
        <begin position="30"/>
        <end position="117"/>
    </location>
</feature>
<dbReference type="InterPro" id="IPR012318">
    <property type="entry name" value="HTH_CRP"/>
</dbReference>
<dbReference type="EMBL" id="NIBG01000006">
    <property type="protein sequence ID" value="PAB59679.1"/>
    <property type="molecule type" value="Genomic_DNA"/>
</dbReference>
<organism evidence="6 7">
    <name type="scientific">Anaeromicrobium sediminis</name>
    <dbReference type="NCBI Taxonomy" id="1478221"/>
    <lineage>
        <taxon>Bacteria</taxon>
        <taxon>Bacillati</taxon>
        <taxon>Bacillota</taxon>
        <taxon>Clostridia</taxon>
        <taxon>Peptostreptococcales</taxon>
        <taxon>Thermotaleaceae</taxon>
        <taxon>Anaeromicrobium</taxon>
    </lineage>
</organism>
<dbReference type="InterPro" id="IPR018490">
    <property type="entry name" value="cNMP-bd_dom_sf"/>
</dbReference>
<comment type="caution">
    <text evidence="6">The sequence shown here is derived from an EMBL/GenBank/DDBJ whole genome shotgun (WGS) entry which is preliminary data.</text>
</comment>
<dbReference type="PROSITE" id="PS50042">
    <property type="entry name" value="CNMP_BINDING_3"/>
    <property type="match status" value="1"/>
</dbReference>
<dbReference type="Gene3D" id="1.10.10.10">
    <property type="entry name" value="Winged helix-like DNA-binding domain superfamily/Winged helix DNA-binding domain"/>
    <property type="match status" value="1"/>
</dbReference>
<name>A0A267MJD3_9FIRM</name>
<keyword evidence="3" id="KW-0804">Transcription</keyword>
<keyword evidence="1" id="KW-0805">Transcription regulation</keyword>